<dbReference type="AlphaFoldDB" id="A0A3S0K899"/>
<name>A0A3S0K899_9GAMM</name>
<dbReference type="OrthoDB" id="4750212at2"/>
<evidence type="ECO:0000256" key="1">
    <source>
        <dbReference type="SAM" id="SignalP"/>
    </source>
</evidence>
<keyword evidence="1" id="KW-0732">Signal</keyword>
<proteinExistence type="predicted"/>
<feature type="chain" id="PRO_5018714643" evidence="1">
    <location>
        <begin position="20"/>
        <end position="179"/>
    </location>
</feature>
<evidence type="ECO:0000313" key="2">
    <source>
        <dbReference type="EMBL" id="RTR37789.1"/>
    </source>
</evidence>
<keyword evidence="3" id="KW-1185">Reference proteome</keyword>
<dbReference type="Proteomes" id="UP000267448">
    <property type="component" value="Unassembled WGS sequence"/>
</dbReference>
<gene>
    <name evidence="2" type="ORF">EKG38_17370</name>
</gene>
<protein>
    <submittedName>
        <fullName evidence="2">Uncharacterized protein</fullName>
    </submittedName>
</protein>
<dbReference type="PIRSF" id="PIRSF032038">
    <property type="entry name" value="UCP023238"/>
    <property type="match status" value="1"/>
</dbReference>
<accession>A0A3S0K899</accession>
<dbReference type="InterPro" id="IPR016987">
    <property type="entry name" value="UCP023238"/>
</dbReference>
<evidence type="ECO:0000313" key="3">
    <source>
        <dbReference type="Proteomes" id="UP000267448"/>
    </source>
</evidence>
<sequence>MRLSWITAAVILVSTNVNAGVEQELLACAMKSDKLDRLVCFDALAETVKTSQSSTSAAPAAPVVATATVPAVAVSQSAPNTPTTLPATLPKSAEDEFGGNFKAEDKSLEKLYMEVTSVKKDPYGALKISFSNGQVWKQSDSRHYKLKAGQTVYVEKAALGSFVLGTDTRNATIRVKRIK</sequence>
<feature type="signal peptide" evidence="1">
    <location>
        <begin position="1"/>
        <end position="19"/>
    </location>
</feature>
<comment type="caution">
    <text evidence="2">The sequence shown here is derived from an EMBL/GenBank/DDBJ whole genome shotgun (WGS) entry which is preliminary data.</text>
</comment>
<reference evidence="2 3" key="1">
    <citation type="submission" date="2018-12" db="EMBL/GenBank/DDBJ databases">
        <authorList>
            <person name="Yu L."/>
        </authorList>
    </citation>
    <scope>NUCLEOTIDE SEQUENCE [LARGE SCALE GENOMIC DNA]</scope>
    <source>
        <strain evidence="2 3">HAW-EB2</strain>
    </source>
</reference>
<organism evidence="2 3">
    <name type="scientific">Shewanella canadensis</name>
    <dbReference type="NCBI Taxonomy" id="271096"/>
    <lineage>
        <taxon>Bacteria</taxon>
        <taxon>Pseudomonadati</taxon>
        <taxon>Pseudomonadota</taxon>
        <taxon>Gammaproteobacteria</taxon>
        <taxon>Alteromonadales</taxon>
        <taxon>Shewanellaceae</taxon>
        <taxon>Shewanella</taxon>
    </lineage>
</organism>
<dbReference type="RefSeq" id="WP_126521486.1">
    <property type="nucleotide sequence ID" value="NZ_RXNU01000010.1"/>
</dbReference>
<dbReference type="EMBL" id="RXNU01000010">
    <property type="protein sequence ID" value="RTR37789.1"/>
    <property type="molecule type" value="Genomic_DNA"/>
</dbReference>